<feature type="domain" description="DUF155" evidence="1">
    <location>
        <begin position="45"/>
        <end position="211"/>
    </location>
</feature>
<proteinExistence type="predicted"/>
<keyword evidence="3" id="KW-1185">Reference proteome</keyword>
<dbReference type="PANTHER" id="PTHR16255">
    <property type="entry name" value="REQUIRED FOR MEIOTIC NUCLEAR DIVISION PROTEIN 1 HOMOLOG"/>
    <property type="match status" value="1"/>
</dbReference>
<evidence type="ECO:0000313" key="2">
    <source>
        <dbReference type="EMBL" id="EZH71538.1"/>
    </source>
</evidence>
<dbReference type="EMBL" id="AQRA01000014">
    <property type="protein sequence ID" value="EZH71538.1"/>
    <property type="molecule type" value="Genomic_DNA"/>
</dbReference>
<protein>
    <recommendedName>
        <fullName evidence="1">DUF155 domain-containing protein</fullName>
    </recommendedName>
</protein>
<dbReference type="OrthoDB" id="942290at2"/>
<dbReference type="Pfam" id="PF02582">
    <property type="entry name" value="DUF155"/>
    <property type="match status" value="1"/>
</dbReference>
<dbReference type="STRING" id="1317122.ATO12_06945"/>
<dbReference type="AlphaFoldDB" id="A0A023BPF5"/>
<sequence length="259" mass="30575">MTKEVYAVQIADAISIKNCKNNFEEELLFHDSDELFYERFQGQYIYIFKYGVVCFYNINRDEIEQICNEILMYAKNIVMTDISENVNIVLGKTTNKVSFGTITLREFDVESLRLVMLNTSQSVALDNYTNISEQILEDTKSHTSYLEENGRLDISGKKLKKYIGRVLNIKNKISENLYIFDSPDITWDDENLNKLNQDLKRIFDLKDRYRSVHDQVEIIKENLELFKDIMFHKESSKLEWIIIILILVEVMDLFIQKLT</sequence>
<reference evidence="2 3" key="1">
    <citation type="submission" date="2014-04" db="EMBL/GenBank/DDBJ databases">
        <title>Aquimarina sp. 22II-S11-z7 Genome Sequencing.</title>
        <authorList>
            <person name="Lai Q."/>
        </authorList>
    </citation>
    <scope>NUCLEOTIDE SEQUENCE [LARGE SCALE GENOMIC DNA]</scope>
    <source>
        <strain evidence="2 3">22II-S11-z7</strain>
    </source>
</reference>
<organism evidence="2 3">
    <name type="scientific">Aquimarina atlantica</name>
    <dbReference type="NCBI Taxonomy" id="1317122"/>
    <lineage>
        <taxon>Bacteria</taxon>
        <taxon>Pseudomonadati</taxon>
        <taxon>Bacteroidota</taxon>
        <taxon>Flavobacteriia</taxon>
        <taxon>Flavobacteriales</taxon>
        <taxon>Flavobacteriaceae</taxon>
        <taxon>Aquimarina</taxon>
    </lineage>
</organism>
<dbReference type="RefSeq" id="WP_034247138.1">
    <property type="nucleotide sequence ID" value="NZ_AQRA01000014.1"/>
</dbReference>
<dbReference type="InterPro" id="IPR051624">
    <property type="entry name" value="RMD1/Sad1-interacting"/>
</dbReference>
<dbReference type="eggNOG" id="COG1723">
    <property type="taxonomic scope" value="Bacteria"/>
</dbReference>
<dbReference type="Proteomes" id="UP000023541">
    <property type="component" value="Unassembled WGS sequence"/>
</dbReference>
<evidence type="ECO:0000313" key="3">
    <source>
        <dbReference type="Proteomes" id="UP000023541"/>
    </source>
</evidence>
<dbReference type="InterPro" id="IPR003734">
    <property type="entry name" value="DUF155"/>
</dbReference>
<gene>
    <name evidence="2" type="ORF">ATO12_06945</name>
</gene>
<name>A0A023BPF5_9FLAO</name>
<dbReference type="PANTHER" id="PTHR16255:SF6">
    <property type="entry name" value="PROTEIN RETARDED ROOT GROWTH-LIKE"/>
    <property type="match status" value="1"/>
</dbReference>
<evidence type="ECO:0000259" key="1">
    <source>
        <dbReference type="Pfam" id="PF02582"/>
    </source>
</evidence>
<accession>A0A023BPF5</accession>
<comment type="caution">
    <text evidence="2">The sequence shown here is derived from an EMBL/GenBank/DDBJ whole genome shotgun (WGS) entry which is preliminary data.</text>
</comment>